<organism evidence="2 3">
    <name type="scientific">Aspergillus oryzae</name>
    <name type="common">Yellow koji mold</name>
    <dbReference type="NCBI Taxonomy" id="5062"/>
    <lineage>
        <taxon>Eukaryota</taxon>
        <taxon>Fungi</taxon>
        <taxon>Dikarya</taxon>
        <taxon>Ascomycota</taxon>
        <taxon>Pezizomycotina</taxon>
        <taxon>Eurotiomycetes</taxon>
        <taxon>Eurotiomycetidae</taxon>
        <taxon>Eurotiales</taxon>
        <taxon>Aspergillaceae</taxon>
        <taxon>Aspergillus</taxon>
        <taxon>Aspergillus subgen. Circumdati</taxon>
    </lineage>
</organism>
<dbReference type="AlphaFoldDB" id="A0A1S9DBY2"/>
<accession>A0A1S9DBY2</accession>
<gene>
    <name evidence="2" type="ORF">OAory_01087980</name>
</gene>
<comment type="caution">
    <text evidence="2">The sequence shown here is derived from an EMBL/GenBank/DDBJ whole genome shotgun (WGS) entry which is preliminary data.</text>
</comment>
<evidence type="ECO:0000256" key="1">
    <source>
        <dbReference type="SAM" id="MobiDB-lite"/>
    </source>
</evidence>
<protein>
    <submittedName>
        <fullName evidence="2">Uncharacterized protein</fullName>
    </submittedName>
</protein>
<feature type="compositionally biased region" description="Polar residues" evidence="1">
    <location>
        <begin position="1"/>
        <end position="15"/>
    </location>
</feature>
<proteinExistence type="predicted"/>
<evidence type="ECO:0000313" key="2">
    <source>
        <dbReference type="EMBL" id="OOO06595.1"/>
    </source>
</evidence>
<feature type="region of interest" description="Disordered" evidence="1">
    <location>
        <begin position="126"/>
        <end position="156"/>
    </location>
</feature>
<dbReference type="Proteomes" id="UP000190312">
    <property type="component" value="Unassembled WGS sequence"/>
</dbReference>
<dbReference type="EMBL" id="MKZY01000007">
    <property type="protein sequence ID" value="OOO06595.1"/>
    <property type="molecule type" value="Genomic_DNA"/>
</dbReference>
<reference evidence="2 3" key="1">
    <citation type="submission" date="2016-10" db="EMBL/GenBank/DDBJ databases">
        <title>Genome sequencing of Aspergillus oryzae BCC7051.</title>
        <authorList>
            <person name="Thammarongtham C."/>
            <person name="Vorapreeda T."/>
            <person name="Nookaew I."/>
            <person name="Srisuk T."/>
            <person name="Land M."/>
            <person name="Jeennor S."/>
            <person name="Laoteng K."/>
        </authorList>
    </citation>
    <scope>NUCLEOTIDE SEQUENCE [LARGE SCALE GENOMIC DNA]</scope>
    <source>
        <strain evidence="2 3">BCC7051</strain>
    </source>
</reference>
<evidence type="ECO:0000313" key="3">
    <source>
        <dbReference type="Proteomes" id="UP000190312"/>
    </source>
</evidence>
<feature type="region of interest" description="Disordered" evidence="1">
    <location>
        <begin position="1"/>
        <end position="27"/>
    </location>
</feature>
<sequence>MLDTNVEPQETQASNMRKMPFPPTVGTNRQNFHESYVYNLIIRLQKSQFGGCGGIKHPSGNKSIAPCRLSTLPSQKGDDPWTKAPAVKSPSLTESGVQLKCSGYSPSSCLRCRESGAECLPVERTRSENIPGRPNGTARRGRSMASRPIKTSSKMSSMPDQFAASLECIDISDIDLPLNITLTESADILAASSLSTPLRECSSDTSGSHDALSLNPYEVGASANTGDFRIDEFPFHPAIGADIVSEGTRFVNPETFNLTPSSEETRSSSCEAANPLSNPLSWQETFDMMIRKSRTTEESCQCTDRALELLDQVFMRDCDTIDQVHSPYSITANAIGAIKSLSSLRKETHGLEHFATCGHCRQTPGLMTLLVLLSDRLSTKLQHILEIANIRKDARTGQAPSFSSQYPPTLAEDDRPPQCYGRSYTAQEQNEDIRTKVTLFCEEFTLDMTKEKEALVLTWSLLAIKQLRRIVAILWARAQEQNRRDFSENLARIGHKIHALDSALKSTLTADSAHVNGL</sequence>
<name>A0A1S9DBY2_ASPOZ</name>
<dbReference type="OrthoDB" id="4491784at2759"/>